<accession>A0A7N2L630</accession>
<dbReference type="EnsemblPlants" id="QL03p032920:mrna">
    <property type="protein sequence ID" value="QL03p032920:mrna"/>
    <property type="gene ID" value="QL03p032920"/>
</dbReference>
<name>A0A7N2L630_QUELO</name>
<dbReference type="InParanoid" id="A0A7N2L630"/>
<evidence type="ECO:0000313" key="3">
    <source>
        <dbReference type="Proteomes" id="UP000594261"/>
    </source>
</evidence>
<feature type="region of interest" description="Disordered" evidence="1">
    <location>
        <begin position="1"/>
        <end position="28"/>
    </location>
</feature>
<keyword evidence="3" id="KW-1185">Reference proteome</keyword>
<evidence type="ECO:0000256" key="1">
    <source>
        <dbReference type="SAM" id="MobiDB-lite"/>
    </source>
</evidence>
<evidence type="ECO:0008006" key="4">
    <source>
        <dbReference type="Google" id="ProtNLM"/>
    </source>
</evidence>
<dbReference type="Gramene" id="QL03p032920:mrna">
    <property type="protein sequence ID" value="QL03p032920:mrna"/>
    <property type="gene ID" value="QL03p032920"/>
</dbReference>
<reference evidence="2" key="2">
    <citation type="submission" date="2021-01" db="UniProtKB">
        <authorList>
            <consortium name="EnsemblPlants"/>
        </authorList>
    </citation>
    <scope>IDENTIFICATION</scope>
</reference>
<dbReference type="Proteomes" id="UP000594261">
    <property type="component" value="Chromosome 3"/>
</dbReference>
<proteinExistence type="predicted"/>
<evidence type="ECO:0000313" key="2">
    <source>
        <dbReference type="EnsemblPlants" id="QL03p032920:mrna"/>
    </source>
</evidence>
<dbReference type="EMBL" id="LRBV02000003">
    <property type="status" value="NOT_ANNOTATED_CDS"/>
    <property type="molecule type" value="Genomic_DNA"/>
</dbReference>
<reference evidence="2 3" key="1">
    <citation type="journal article" date="2016" name="G3 (Bethesda)">
        <title>First Draft Assembly and Annotation of the Genome of a California Endemic Oak Quercus lobata Nee (Fagaceae).</title>
        <authorList>
            <person name="Sork V.L."/>
            <person name="Fitz-Gibbon S.T."/>
            <person name="Puiu D."/>
            <person name="Crepeau M."/>
            <person name="Gugger P.F."/>
            <person name="Sherman R."/>
            <person name="Stevens K."/>
            <person name="Langley C.H."/>
            <person name="Pellegrini M."/>
            <person name="Salzberg S.L."/>
        </authorList>
    </citation>
    <scope>NUCLEOTIDE SEQUENCE [LARGE SCALE GENOMIC DNA]</scope>
    <source>
        <strain evidence="2 3">cv. SW786</strain>
    </source>
</reference>
<organism evidence="2 3">
    <name type="scientific">Quercus lobata</name>
    <name type="common">Valley oak</name>
    <dbReference type="NCBI Taxonomy" id="97700"/>
    <lineage>
        <taxon>Eukaryota</taxon>
        <taxon>Viridiplantae</taxon>
        <taxon>Streptophyta</taxon>
        <taxon>Embryophyta</taxon>
        <taxon>Tracheophyta</taxon>
        <taxon>Spermatophyta</taxon>
        <taxon>Magnoliopsida</taxon>
        <taxon>eudicotyledons</taxon>
        <taxon>Gunneridae</taxon>
        <taxon>Pentapetalae</taxon>
        <taxon>rosids</taxon>
        <taxon>fabids</taxon>
        <taxon>Fagales</taxon>
        <taxon>Fagaceae</taxon>
        <taxon>Quercus</taxon>
    </lineage>
</organism>
<sequence length="237" mass="26364">MPSLTKADSRALGIDGNEPYQNEKQQAEIEEASPYQRKPLHASLFLLVSFNDWELDLVISQIGSLLSNIQRRIGPNRMRWSLRVNWVQPHIVFFAVNWLLWWEWNPLTVVLPPSLPIQSVNCNSLDILVLCIVHEVIELGGNPTIGDCAMILRAAIKAPLPSAFLKILQITHSLGYVFGSQLYDEIILLCLDLGELDAAIAIVADLETSGITVPDQTLDKVISARQMIDIAVNDATS</sequence>
<protein>
    <recommendedName>
        <fullName evidence="4">Pentatricopeptide repeat-containing protein</fullName>
    </recommendedName>
</protein>
<dbReference type="AlphaFoldDB" id="A0A7N2L630"/>